<evidence type="ECO:0000256" key="6">
    <source>
        <dbReference type="SAM" id="MobiDB-lite"/>
    </source>
</evidence>
<keyword evidence="9" id="KW-1185">Reference proteome</keyword>
<feature type="compositionally biased region" description="Low complexity" evidence="6">
    <location>
        <begin position="923"/>
        <end position="932"/>
    </location>
</feature>
<dbReference type="PANTHER" id="PTHR21422">
    <property type="entry name" value="RAB3 GTPASE-ACTIVATING PROTEIN CATALYTIC SUBUNIT"/>
    <property type="match status" value="1"/>
</dbReference>
<dbReference type="PANTHER" id="PTHR21422:SF9">
    <property type="entry name" value="RAB3 GTPASE-ACTIVATING PROTEIN CATALYTIC SUBUNIT"/>
    <property type="match status" value="1"/>
</dbReference>
<evidence type="ECO:0000313" key="9">
    <source>
        <dbReference type="Proteomes" id="UP001145021"/>
    </source>
</evidence>
<comment type="subcellular location">
    <subcellularLocation>
        <location evidence="1">Cytoplasm</location>
    </subcellularLocation>
</comment>
<feature type="region of interest" description="Disordered" evidence="6">
    <location>
        <begin position="786"/>
        <end position="874"/>
    </location>
</feature>
<evidence type="ECO:0000256" key="4">
    <source>
        <dbReference type="ARBA" id="ARBA00022468"/>
    </source>
</evidence>
<dbReference type="GO" id="GO:0005096">
    <property type="term" value="F:GTPase activator activity"/>
    <property type="evidence" value="ECO:0007669"/>
    <property type="project" value="UniProtKB-KW"/>
</dbReference>
<sequence>MDSIKISNSNNEYEDDDENFELVDYTAASSWEKFVASIETRLCQWRVNDGRKGLLDIPELAAECTGLFVKHKQYKSAVLDQITQLCTRSARLSYRGTSYALVLSVNPLMALDENTAVPDAKSPGLWLFDSQFPPVHVPELEIDNSQAEPGMAWHPLHRWTGNNTIIYMRYLGDSSDWDDDSFEGTSDNYTVSLETAKLLISSLNIAAQNVRCQLPMFVPVGDAWRSLFTGRLFGTTKIQGQSSQPETLSFVQKYESVSLPQSPNAYLQLSGLLELFVTSFRLLSRVPSKQLQSSDKDQDNDNDKDADDSHASMTVAEKNWAFISNAVDLAALHEYRIKNTYSRDWNTRLPIFRYSSGDLNVGPANDPLRILTLKALFQRAPCSTYVDPQPTGRDRLYLKTATSWLLSVQMFPADRERTMLTEALEDAFAAWAQSSSEANRHRHLSLSEQIEAHEEITSDVLIDLFGSSSASRIAPPGLDTNKQESERSARDLALQLEQTFADVYNSAAEAHMHRPLGVSQLIARMPHGVAVPFNSLLWRLSEIILVATAKQSINFWQAPSIMAFLRLLWSMALKEIRWRWENNALLPRIPSATDYVATRDGISSGTDMPFAQPAPISHQTADDCQAATNLPKFDVHLNYSLVYQKLEMLNCCLERKLIKLQSLGQLADSLSQAALAGETSLPRSDHGHEPLDQAIKASLSADGDSESLAQRIRTRVKDQIRKRIGESGVEIGQRAWAQSSRIRQPIGRLLSTMRPLQHSSISSIDSSSGQDSKWPGLPDKEIEDFEEIKNDPYASDSEGFVSAEDIDYDDEDDDEDDEDGGAIASDGVIANDLSAKPSSVSARLPPNAVRNDSDSSKQPTARLAIMPESSPKETNYVDVAISSSVDSTSGFHHVSDIYESEKKVAIGSSAEPVREEKNCSKESSLSAGSSDNSDPRDAGQQLDDPSRPAGGLCKSESLRLLMTDEPMWIPRTQMPPVLTEDMLREREAILMSFGTSANGSKQRARLQCEELISDMESFKAANPHCTLADFIRWHSPRDWIVPEGSKSDKDGCLSVRMSSNSNSDNLWQQLWSEAKAIPADKQKPLFDHEMEAEKALHFLEGMPVYSVFSSLLPIIFLITYERLYKQPVVHRLGFLRERLLHLGKKIALQVNWLSVDPESPVFSSIMDDIEDLEVKTGRCVSLLHKFPEQYLLVEALVEHGQAVVDDRRIQKVVLKSLSKYNILTAVPARREYVFTSSLLGPGAGKSEAASSPLVQRMYVAADDDKSIRVNYTTATIQDTHGLTTS</sequence>
<gene>
    <name evidence="8" type="ORF">LPJ64_004792</name>
</gene>
<comment type="similarity">
    <text evidence="2">Belongs to the Rab3-GAP catalytic subunit family.</text>
</comment>
<dbReference type="InterPro" id="IPR026147">
    <property type="entry name" value="Rab3GAP1_conserved"/>
</dbReference>
<evidence type="ECO:0000256" key="5">
    <source>
        <dbReference type="ARBA" id="ARBA00022490"/>
    </source>
</evidence>
<evidence type="ECO:0000313" key="8">
    <source>
        <dbReference type="EMBL" id="KAJ1643429.1"/>
    </source>
</evidence>
<organism evidence="8 9">
    <name type="scientific">Coemansia asiatica</name>
    <dbReference type="NCBI Taxonomy" id="1052880"/>
    <lineage>
        <taxon>Eukaryota</taxon>
        <taxon>Fungi</taxon>
        <taxon>Fungi incertae sedis</taxon>
        <taxon>Zoopagomycota</taxon>
        <taxon>Kickxellomycotina</taxon>
        <taxon>Kickxellomycetes</taxon>
        <taxon>Kickxellales</taxon>
        <taxon>Kickxellaceae</taxon>
        <taxon>Coemansia</taxon>
    </lineage>
</organism>
<keyword evidence="4" id="KW-0343">GTPase activation</keyword>
<comment type="caution">
    <text evidence="8">The sequence shown here is derived from an EMBL/GenBank/DDBJ whole genome shotgun (WGS) entry which is preliminary data.</text>
</comment>
<feature type="region of interest" description="Disordered" evidence="6">
    <location>
        <begin position="908"/>
        <end position="952"/>
    </location>
</feature>
<dbReference type="GO" id="GO:0005737">
    <property type="term" value="C:cytoplasm"/>
    <property type="evidence" value="ECO:0007669"/>
    <property type="project" value="UniProtKB-SubCell"/>
</dbReference>
<evidence type="ECO:0000259" key="7">
    <source>
        <dbReference type="Pfam" id="PF13890"/>
    </source>
</evidence>
<name>A0A9W7XIF9_9FUNG</name>
<proteinExistence type="inferred from homology"/>
<dbReference type="InterPro" id="IPR045700">
    <property type="entry name" value="Rab3GAP1"/>
</dbReference>
<evidence type="ECO:0000256" key="1">
    <source>
        <dbReference type="ARBA" id="ARBA00004496"/>
    </source>
</evidence>
<dbReference type="Pfam" id="PF13890">
    <property type="entry name" value="Rab3-GTPase_cat"/>
    <property type="match status" value="1"/>
</dbReference>
<feature type="domain" description="Rab3GAP catalytic subunit conserved" evidence="7">
    <location>
        <begin position="947"/>
        <end position="1100"/>
    </location>
</feature>
<protein>
    <recommendedName>
        <fullName evidence="3">Rab3 GTPase-activating protein catalytic subunit</fullName>
    </recommendedName>
</protein>
<keyword evidence="5" id="KW-0963">Cytoplasm</keyword>
<accession>A0A9W7XIF9</accession>
<dbReference type="EMBL" id="JANBOH010000256">
    <property type="protein sequence ID" value="KAJ1643429.1"/>
    <property type="molecule type" value="Genomic_DNA"/>
</dbReference>
<evidence type="ECO:0000256" key="3">
    <source>
        <dbReference type="ARBA" id="ARBA00015817"/>
    </source>
</evidence>
<evidence type="ECO:0000256" key="2">
    <source>
        <dbReference type="ARBA" id="ARBA00008856"/>
    </source>
</evidence>
<feature type="compositionally biased region" description="Acidic residues" evidence="6">
    <location>
        <begin position="804"/>
        <end position="820"/>
    </location>
</feature>
<dbReference type="Proteomes" id="UP001145021">
    <property type="component" value="Unassembled WGS sequence"/>
</dbReference>
<reference evidence="8" key="1">
    <citation type="submission" date="2022-07" db="EMBL/GenBank/DDBJ databases">
        <title>Phylogenomic reconstructions and comparative analyses of Kickxellomycotina fungi.</title>
        <authorList>
            <person name="Reynolds N.K."/>
            <person name="Stajich J.E."/>
            <person name="Barry K."/>
            <person name="Grigoriev I.V."/>
            <person name="Crous P."/>
            <person name="Smith M.E."/>
        </authorList>
    </citation>
    <scope>NUCLEOTIDE SEQUENCE</scope>
    <source>
        <strain evidence="8">NBRC 105413</strain>
    </source>
</reference>